<dbReference type="SUPFAM" id="SSF52540">
    <property type="entry name" value="P-loop containing nucleoside triphosphate hydrolases"/>
    <property type="match status" value="1"/>
</dbReference>
<accession>A0A8K1C852</accession>
<evidence type="ECO:0000313" key="1">
    <source>
        <dbReference type="EMBL" id="TMW58225.1"/>
    </source>
</evidence>
<organism evidence="1 2">
    <name type="scientific">Pythium oligandrum</name>
    <name type="common">Mycoparasitic fungus</name>
    <dbReference type="NCBI Taxonomy" id="41045"/>
    <lineage>
        <taxon>Eukaryota</taxon>
        <taxon>Sar</taxon>
        <taxon>Stramenopiles</taxon>
        <taxon>Oomycota</taxon>
        <taxon>Peronosporomycetes</taxon>
        <taxon>Pythiales</taxon>
        <taxon>Pythiaceae</taxon>
        <taxon>Pythium</taxon>
    </lineage>
</organism>
<evidence type="ECO:0008006" key="3">
    <source>
        <dbReference type="Google" id="ProtNLM"/>
    </source>
</evidence>
<gene>
    <name evidence="1" type="ORF">Poli38472_011813</name>
</gene>
<dbReference type="AlphaFoldDB" id="A0A8K1C852"/>
<dbReference type="InterPro" id="IPR027417">
    <property type="entry name" value="P-loop_NTPase"/>
</dbReference>
<protein>
    <recommendedName>
        <fullName evidence="3">Crinkler (CRN) family protein</fullName>
    </recommendedName>
</protein>
<evidence type="ECO:0000313" key="2">
    <source>
        <dbReference type="Proteomes" id="UP000794436"/>
    </source>
</evidence>
<sequence>MGEAQDLRNVEGLQSLQPFYFSPLRDVGLSQNDIKEEGGKIGPAQASMHAVVIVQRRPAVELDDVPASKLSTLGMMLKQFSGPVALPEQGDFLSLFKWNDGDIGTVKDIAAINSIVGFTGPSLYVHKEIICVLKNFLKVYAHNFKTGEETLQQFVLVGSPGTGKSCILALVCFYVAAKLGRTVVWHRRVRSKKKKQIVTYVFHEKKVYQLKDLTGEMYNQLYAVFQGDTCGPTNCWFCLDGVNQEQVERMNWTSTYDMLATSCQFDVNSEMGSFSRVCVVPYWKQGDLEDLASKLNDPPQCDVDSRYYVSGGSLREFLNPYAKENAEAAILQISSAQVAETLLSKVGSNSDIQVDRLRSEVFTISTTCTTT</sequence>
<reference evidence="1" key="1">
    <citation type="submission" date="2019-03" db="EMBL/GenBank/DDBJ databases">
        <title>Long read genome sequence of the mycoparasitic Pythium oligandrum ATCC 38472 isolated from sugarbeet rhizosphere.</title>
        <authorList>
            <person name="Gaulin E."/>
        </authorList>
    </citation>
    <scope>NUCLEOTIDE SEQUENCE</scope>
    <source>
        <strain evidence="1">ATCC 38472_TT</strain>
    </source>
</reference>
<comment type="caution">
    <text evidence="1">The sequence shown here is derived from an EMBL/GenBank/DDBJ whole genome shotgun (WGS) entry which is preliminary data.</text>
</comment>
<proteinExistence type="predicted"/>
<name>A0A8K1C852_PYTOL</name>
<keyword evidence="2" id="KW-1185">Reference proteome</keyword>
<dbReference type="EMBL" id="SPLM01000112">
    <property type="protein sequence ID" value="TMW58225.1"/>
    <property type="molecule type" value="Genomic_DNA"/>
</dbReference>
<dbReference type="Proteomes" id="UP000794436">
    <property type="component" value="Unassembled WGS sequence"/>
</dbReference>
<dbReference type="OrthoDB" id="88815at2759"/>